<evidence type="ECO:0000259" key="4">
    <source>
        <dbReference type="Pfam" id="PF00591"/>
    </source>
</evidence>
<evidence type="ECO:0000256" key="3">
    <source>
        <dbReference type="ARBA" id="ARBA00023141"/>
    </source>
</evidence>
<evidence type="ECO:0008006" key="8">
    <source>
        <dbReference type="Google" id="ProtNLM"/>
    </source>
</evidence>
<dbReference type="InterPro" id="IPR036320">
    <property type="entry name" value="Glycosyl_Trfase_fam3_N_dom_sf"/>
</dbReference>
<sequence length="348" mass="38776">MSNTFREYLKKIGSGVHTGRDLTRNESADAMKLMLLAEATPAQIGAFLMVHRIKRPTPEELAGMLDTYAELGPKLDIDHLEFDYPVTVLGTPYDGRSRTAPVTTLTALILATVGVPVVLHGGEAMPTKYGVPLVNIWQGLGVDFAKLSLEESQKMLEKTGLTFVYLPNHFPEAQQLVPYRDQIGKRPPLATLELMWSPCSSSQVHIVSGFVHPPTETLFRDTLKLRNFHHFTTVKGLEGSCDLPQSRTAIIGINQPSNNPEWQRLHLHPQDYDLSGKDVPLESTEKLLEQMQQVLQGKDNPLMPLAIYNGGFYLWRCGVCADLKTGFDEAKTLLMSGKVRKKLQSILE</sequence>
<keyword evidence="3" id="KW-0057">Aromatic amino acid biosynthesis</keyword>
<dbReference type="RefSeq" id="WP_008274698.1">
    <property type="nucleotide sequence ID" value="NZ_AAXW01000008.1"/>
</dbReference>
<dbReference type="NCBIfam" id="NF005635">
    <property type="entry name" value="PRK07394.1"/>
    <property type="match status" value="1"/>
</dbReference>
<dbReference type="GO" id="GO:0004048">
    <property type="term" value="F:anthranilate phosphoribosyltransferase activity"/>
    <property type="evidence" value="ECO:0007669"/>
    <property type="project" value="InterPro"/>
</dbReference>
<keyword evidence="1" id="KW-0328">Glycosyltransferase</keyword>
<evidence type="ECO:0000313" key="6">
    <source>
        <dbReference type="EMBL" id="EAZ92194.1"/>
    </source>
</evidence>
<proteinExistence type="predicted"/>
<dbReference type="OrthoDB" id="9926at2"/>
<dbReference type="InterPro" id="IPR000312">
    <property type="entry name" value="Glycosyl_Trfase_fam3"/>
</dbReference>
<evidence type="ECO:0000313" key="7">
    <source>
        <dbReference type="Proteomes" id="UP000003781"/>
    </source>
</evidence>
<dbReference type="FunFam" id="3.40.1030.10:FF:000010">
    <property type="entry name" value="Anthranilate phosphoribosyltransferase"/>
    <property type="match status" value="1"/>
</dbReference>
<feature type="domain" description="Glycosyl transferase family 3 N-terminal" evidence="5">
    <location>
        <begin position="6"/>
        <end position="71"/>
    </location>
</feature>
<reference evidence="6 7" key="1">
    <citation type="submission" date="2007-03" db="EMBL/GenBank/DDBJ databases">
        <authorList>
            <person name="Stal L."/>
            <person name="Ferriera S."/>
            <person name="Johnson J."/>
            <person name="Kravitz S."/>
            <person name="Beeson K."/>
            <person name="Sutton G."/>
            <person name="Rogers Y.-H."/>
            <person name="Friedman R."/>
            <person name="Frazier M."/>
            <person name="Venter J.C."/>
        </authorList>
    </citation>
    <scope>NUCLEOTIDE SEQUENCE [LARGE SCALE GENOMIC DNA]</scope>
    <source>
        <strain evidence="6 7">CCY0110</strain>
    </source>
</reference>
<protein>
    <recommendedName>
        <fullName evidence="8">Anthranilate phosphoribosyltransferase</fullName>
    </recommendedName>
</protein>
<dbReference type="InterPro" id="IPR035902">
    <property type="entry name" value="Nuc_phospho_transferase"/>
</dbReference>
<dbReference type="Pfam" id="PF02885">
    <property type="entry name" value="Glycos_trans_3N"/>
    <property type="match status" value="1"/>
</dbReference>
<keyword evidence="7" id="KW-1185">Reference proteome</keyword>
<dbReference type="Gene3D" id="1.20.970.10">
    <property type="entry name" value="Transferase, Pyrimidine Nucleoside Phosphorylase, Chain C"/>
    <property type="match status" value="1"/>
</dbReference>
<accession>A3IMU1</accession>
<dbReference type="Gene3D" id="3.40.1030.10">
    <property type="entry name" value="Nucleoside phosphorylase/phosphoribosyltransferase catalytic domain"/>
    <property type="match status" value="1"/>
</dbReference>
<dbReference type="Pfam" id="PF00591">
    <property type="entry name" value="Glycos_transf_3"/>
    <property type="match status" value="1"/>
</dbReference>
<organism evidence="6 7">
    <name type="scientific">Crocosphaera chwakensis CCY0110</name>
    <dbReference type="NCBI Taxonomy" id="391612"/>
    <lineage>
        <taxon>Bacteria</taxon>
        <taxon>Bacillati</taxon>
        <taxon>Cyanobacteriota</taxon>
        <taxon>Cyanophyceae</taxon>
        <taxon>Oscillatoriophycideae</taxon>
        <taxon>Chroococcales</taxon>
        <taxon>Aphanothecaceae</taxon>
        <taxon>Crocosphaera</taxon>
        <taxon>Crocosphaera chwakensis</taxon>
    </lineage>
</organism>
<dbReference type="PANTHER" id="PTHR43285">
    <property type="entry name" value="ANTHRANILATE PHOSPHORIBOSYLTRANSFERASE"/>
    <property type="match status" value="1"/>
</dbReference>
<dbReference type="GO" id="GO:0000162">
    <property type="term" value="P:L-tryptophan biosynthetic process"/>
    <property type="evidence" value="ECO:0007669"/>
    <property type="project" value="InterPro"/>
</dbReference>
<keyword evidence="2" id="KW-0808">Transferase</keyword>
<dbReference type="AlphaFoldDB" id="A3IMU1"/>
<keyword evidence="3" id="KW-0028">Amino-acid biosynthesis</keyword>
<dbReference type="eggNOG" id="COG0547">
    <property type="taxonomic scope" value="Bacteria"/>
</dbReference>
<dbReference type="InterPro" id="IPR005940">
    <property type="entry name" value="Anthranilate_Pribosyl_Tfrase"/>
</dbReference>
<evidence type="ECO:0000256" key="1">
    <source>
        <dbReference type="ARBA" id="ARBA00022676"/>
    </source>
</evidence>
<evidence type="ECO:0000256" key="2">
    <source>
        <dbReference type="ARBA" id="ARBA00022679"/>
    </source>
</evidence>
<name>A3IMU1_9CHRO</name>
<dbReference type="SUPFAM" id="SSF47648">
    <property type="entry name" value="Nucleoside phosphorylase/phosphoribosyltransferase N-terminal domain"/>
    <property type="match status" value="1"/>
</dbReference>
<dbReference type="SUPFAM" id="SSF52418">
    <property type="entry name" value="Nucleoside phosphorylase/phosphoribosyltransferase catalytic domain"/>
    <property type="match status" value="1"/>
</dbReference>
<feature type="domain" description="Glycosyl transferase family 3" evidence="4">
    <location>
        <begin position="97"/>
        <end position="338"/>
    </location>
</feature>
<dbReference type="PANTHER" id="PTHR43285:SF3">
    <property type="entry name" value="SLL1634 PROTEIN"/>
    <property type="match status" value="1"/>
</dbReference>
<gene>
    <name evidence="6" type="ORF">CY0110_24826</name>
</gene>
<dbReference type="InterPro" id="IPR017459">
    <property type="entry name" value="Glycosyl_Trfase_fam3_N_dom"/>
</dbReference>
<evidence type="ECO:0000259" key="5">
    <source>
        <dbReference type="Pfam" id="PF02885"/>
    </source>
</evidence>
<dbReference type="GO" id="GO:0005829">
    <property type="term" value="C:cytosol"/>
    <property type="evidence" value="ECO:0007669"/>
    <property type="project" value="TreeGrafter"/>
</dbReference>
<dbReference type="EMBL" id="AAXW01000008">
    <property type="protein sequence ID" value="EAZ92194.1"/>
    <property type="molecule type" value="Genomic_DNA"/>
</dbReference>
<dbReference type="Proteomes" id="UP000003781">
    <property type="component" value="Unassembled WGS sequence"/>
</dbReference>
<comment type="caution">
    <text evidence="6">The sequence shown here is derived from an EMBL/GenBank/DDBJ whole genome shotgun (WGS) entry which is preliminary data.</text>
</comment>